<evidence type="ECO:0000313" key="3">
    <source>
        <dbReference type="Proteomes" id="UP000252167"/>
    </source>
</evidence>
<dbReference type="AlphaFoldDB" id="A0A365YPU3"/>
<keyword evidence="3" id="KW-1185">Reference proteome</keyword>
<accession>A0A365YPU3</accession>
<sequence length="73" mass="7674">MEIRIGIQNVAREVVLESELSNAEVNEKVAAAIAGGSVLSLTDPKGREVLVPAAGIAYVEVGPEEVRRVGFAQ</sequence>
<reference evidence="2 3" key="1">
    <citation type="submission" date="2018-01" db="EMBL/GenBank/DDBJ databases">
        <title>Glutamicibacter soli strain NHPC-3 Whole genome sequence and assembly.</title>
        <authorList>
            <person name="Choudhury P."/>
            <person name="Gupta D."/>
            <person name="Sengupta K."/>
            <person name="Jawed A."/>
            <person name="Sultana N."/>
            <person name="Saha P."/>
        </authorList>
    </citation>
    <scope>NUCLEOTIDE SEQUENCE [LARGE SCALE GENOMIC DNA]</scope>
    <source>
        <strain evidence="2 3">NHPC-3</strain>
    </source>
</reference>
<proteinExistence type="predicted"/>
<dbReference type="EMBL" id="WYDN01000001">
    <property type="protein sequence ID" value="NAZ14498.1"/>
    <property type="molecule type" value="Genomic_DNA"/>
</dbReference>
<dbReference type="Proteomes" id="UP000477543">
    <property type="component" value="Unassembled WGS sequence"/>
</dbReference>
<evidence type="ECO:0000313" key="2">
    <source>
        <dbReference type="EMBL" id="RBM04280.1"/>
    </source>
</evidence>
<evidence type="ECO:0000313" key="4">
    <source>
        <dbReference type="Proteomes" id="UP000477543"/>
    </source>
</evidence>
<comment type="caution">
    <text evidence="2">The sequence shown here is derived from an EMBL/GenBank/DDBJ whole genome shotgun (WGS) entry which is preliminary data.</text>
</comment>
<dbReference type="RefSeq" id="WP_053798445.1">
    <property type="nucleotide sequence ID" value="NZ_CM125969.1"/>
</dbReference>
<organism evidence="2 3">
    <name type="scientific">Glutamicibacter soli</name>
    <dbReference type="NCBI Taxonomy" id="453836"/>
    <lineage>
        <taxon>Bacteria</taxon>
        <taxon>Bacillati</taxon>
        <taxon>Actinomycetota</taxon>
        <taxon>Actinomycetes</taxon>
        <taxon>Micrococcales</taxon>
        <taxon>Micrococcaceae</taxon>
        <taxon>Glutamicibacter</taxon>
    </lineage>
</organism>
<dbReference type="InterPro" id="IPR021456">
    <property type="entry name" value="DUF3107"/>
</dbReference>
<protein>
    <submittedName>
        <fullName evidence="2">DUF3107 domain-containing protein</fullName>
    </submittedName>
    <submittedName>
        <fullName evidence="1">DUF3107 family protein</fullName>
    </submittedName>
</protein>
<dbReference type="Proteomes" id="UP000252167">
    <property type="component" value="Unassembled WGS sequence"/>
</dbReference>
<dbReference type="EMBL" id="POAF01000001">
    <property type="protein sequence ID" value="RBM04280.1"/>
    <property type="molecule type" value="Genomic_DNA"/>
</dbReference>
<dbReference type="Pfam" id="PF11305">
    <property type="entry name" value="DUF3107"/>
    <property type="match status" value="1"/>
</dbReference>
<evidence type="ECO:0000313" key="1">
    <source>
        <dbReference type="EMBL" id="NAZ14498.1"/>
    </source>
</evidence>
<name>A0A365YPU3_9MICC</name>
<gene>
    <name evidence="2" type="ORF">C1H84_03105</name>
    <name evidence="1" type="ORF">GT020_00190</name>
</gene>
<reference evidence="1 4" key="2">
    <citation type="submission" date="2020-01" db="EMBL/GenBank/DDBJ databases">
        <title>Glutamicibacter soli M275.</title>
        <authorList>
            <person name="Meng X."/>
        </authorList>
    </citation>
    <scope>NUCLEOTIDE SEQUENCE [LARGE SCALE GENOMIC DNA]</scope>
    <source>
        <strain evidence="1 4">M275</strain>
    </source>
</reference>